<dbReference type="Gene3D" id="3.40.50.300">
    <property type="entry name" value="P-loop containing nucleotide triphosphate hydrolases"/>
    <property type="match status" value="1"/>
</dbReference>
<dbReference type="EMBL" id="CP019645">
    <property type="protein sequence ID" value="AQQ60065.1"/>
    <property type="molecule type" value="Genomic_DNA"/>
</dbReference>
<dbReference type="RefSeq" id="WP_077388971.1">
    <property type="nucleotide sequence ID" value="NZ_CP019645.1"/>
</dbReference>
<name>A0A1Q2LI67_9HELI</name>
<proteinExistence type="predicted"/>
<gene>
    <name evidence="1" type="ORF">XJ32_08110</name>
</gene>
<accession>A0A1Q2LI67</accession>
<evidence type="ECO:0000313" key="2">
    <source>
        <dbReference type="Proteomes" id="UP000188298"/>
    </source>
</evidence>
<organism evidence="1 2">
    <name type="scientific">Helicobacter bilis</name>
    <dbReference type="NCBI Taxonomy" id="37372"/>
    <lineage>
        <taxon>Bacteria</taxon>
        <taxon>Pseudomonadati</taxon>
        <taxon>Campylobacterota</taxon>
        <taxon>Epsilonproteobacteria</taxon>
        <taxon>Campylobacterales</taxon>
        <taxon>Helicobacteraceae</taxon>
        <taxon>Helicobacter</taxon>
    </lineage>
</organism>
<dbReference type="InterPro" id="IPR027417">
    <property type="entry name" value="P-loop_NTPase"/>
</dbReference>
<evidence type="ECO:0000313" key="1">
    <source>
        <dbReference type="EMBL" id="AQQ60065.1"/>
    </source>
</evidence>
<sequence length="99" mass="11136">MNLKLVSINLSEWVTTLQKHISDTDLIVPVIGVFSARKRSLLNSFLGKRYLISEGITPETALATELHYNTSEYIEAVRENGSVEKFSVNVTEIPKDRAK</sequence>
<dbReference type="SUPFAM" id="SSF52540">
    <property type="entry name" value="P-loop containing nucleoside triphosphate hydrolases"/>
    <property type="match status" value="1"/>
</dbReference>
<dbReference type="Proteomes" id="UP000188298">
    <property type="component" value="Chromosome"/>
</dbReference>
<reference evidence="1 2" key="1">
    <citation type="submission" date="2017-02" db="EMBL/GenBank/DDBJ databases">
        <title>Whole genome sequencing of Helicobacter bilis strain AAQJH.</title>
        <authorList>
            <person name="Conlan S."/>
            <person name="Thomas P.J."/>
            <person name="Mullikin J."/>
            <person name="Palmore T.N."/>
            <person name="Frank K.M."/>
            <person name="Segre J.A."/>
        </authorList>
    </citation>
    <scope>NUCLEOTIDE SEQUENCE [LARGE SCALE GENOMIC DNA]</scope>
    <source>
        <strain evidence="1 2">AAQJH</strain>
    </source>
</reference>
<dbReference type="AlphaFoldDB" id="A0A1Q2LI67"/>
<protein>
    <submittedName>
        <fullName evidence="1">Uncharacterized protein</fullName>
    </submittedName>
</protein>
<dbReference type="KEGG" id="hbl:XJ32_08110"/>